<keyword evidence="10" id="KW-0472">Membrane</keyword>
<keyword evidence="8" id="KW-1133">Transmembrane helix</keyword>
<feature type="region of interest" description="Disordered" evidence="12">
    <location>
        <begin position="563"/>
        <end position="600"/>
    </location>
</feature>
<feature type="domain" description="THIF-type NAD/FAD binding fold" evidence="14">
    <location>
        <begin position="163"/>
        <end position="424"/>
    </location>
</feature>
<feature type="compositionally biased region" description="Polar residues" evidence="12">
    <location>
        <begin position="573"/>
        <end position="582"/>
    </location>
</feature>
<organism evidence="15 16">
    <name type="scientific">Penicillium italicum</name>
    <name type="common">Blue mold</name>
    <dbReference type="NCBI Taxonomy" id="40296"/>
    <lineage>
        <taxon>Eukaryota</taxon>
        <taxon>Fungi</taxon>
        <taxon>Dikarya</taxon>
        <taxon>Ascomycota</taxon>
        <taxon>Pezizomycotina</taxon>
        <taxon>Eurotiomycetes</taxon>
        <taxon>Eurotiomycetidae</taxon>
        <taxon>Eurotiales</taxon>
        <taxon>Aspergillaceae</taxon>
        <taxon>Penicillium</taxon>
    </lineage>
</organism>
<gene>
    <name evidence="15" type="ORF">PITC_078040</name>
</gene>
<dbReference type="Pfam" id="PF00149">
    <property type="entry name" value="Metallophos"/>
    <property type="match status" value="1"/>
</dbReference>
<reference evidence="15 16" key="1">
    <citation type="journal article" date="2015" name="Mol. Plant Microbe Interact.">
        <title>Genome, transcriptome, and functional analyses of Penicillium expansum provide new insights into secondary metabolism and pathogenicity.</title>
        <authorList>
            <person name="Ballester A.R."/>
            <person name="Marcet-Houben M."/>
            <person name="Levin E."/>
            <person name="Sela N."/>
            <person name="Selma-Lazaro C."/>
            <person name="Carmona L."/>
            <person name="Wisniewski M."/>
            <person name="Droby S."/>
            <person name="Gonzalez-Candelas L."/>
            <person name="Gabaldon T."/>
        </authorList>
    </citation>
    <scope>NUCLEOTIDE SEQUENCE [LARGE SCALE GENOMIC DNA]</scope>
    <source>
        <strain evidence="15 16">PHI-1</strain>
    </source>
</reference>
<dbReference type="InterPro" id="IPR000594">
    <property type="entry name" value="ThiF_NAD_FAD-bd"/>
</dbReference>
<dbReference type="AlphaFoldDB" id="A0A0A2KPG1"/>
<dbReference type="HOGENOM" id="CLU_012412_0_0_1"/>
<evidence type="ECO:0000256" key="3">
    <source>
        <dbReference type="ARBA" id="ARBA00022598"/>
    </source>
</evidence>
<evidence type="ECO:0000259" key="13">
    <source>
        <dbReference type="Pfam" id="PF00149"/>
    </source>
</evidence>
<evidence type="ECO:0000256" key="10">
    <source>
        <dbReference type="ARBA" id="ARBA00023136"/>
    </source>
</evidence>
<evidence type="ECO:0000256" key="6">
    <source>
        <dbReference type="ARBA" id="ARBA00022787"/>
    </source>
</evidence>
<evidence type="ECO:0000256" key="1">
    <source>
        <dbReference type="ARBA" id="ARBA00004374"/>
    </source>
</evidence>
<evidence type="ECO:0000256" key="7">
    <source>
        <dbReference type="ARBA" id="ARBA00022840"/>
    </source>
</evidence>
<dbReference type="InterPro" id="IPR004843">
    <property type="entry name" value="Calcineurin-like_PHP"/>
</dbReference>
<dbReference type="OMA" id="SKWWQEL"/>
<dbReference type="GO" id="GO:0008641">
    <property type="term" value="F:ubiquitin-like modifier activating enzyme activity"/>
    <property type="evidence" value="ECO:0007669"/>
    <property type="project" value="InterPro"/>
</dbReference>
<keyword evidence="7" id="KW-0067">ATP-binding</keyword>
<proteinExistence type="inferred from homology"/>
<dbReference type="GO" id="GO:0061504">
    <property type="term" value="P:cyclic threonylcarbamoyladenosine biosynthetic process"/>
    <property type="evidence" value="ECO:0007669"/>
    <property type="project" value="TreeGrafter"/>
</dbReference>
<accession>A0A0A2KPG1</accession>
<keyword evidence="9" id="KW-0496">Mitochondrion</keyword>
<comment type="caution">
    <text evidence="15">The sequence shown here is derived from an EMBL/GenBank/DDBJ whole genome shotgun (WGS) entry which is preliminary data.</text>
</comment>
<dbReference type="CDD" id="cd00755">
    <property type="entry name" value="YgdL_like"/>
    <property type="match status" value="1"/>
</dbReference>
<evidence type="ECO:0000256" key="2">
    <source>
        <dbReference type="ARBA" id="ARBA00009919"/>
    </source>
</evidence>
<evidence type="ECO:0000313" key="15">
    <source>
        <dbReference type="EMBL" id="KGO68863.1"/>
    </source>
</evidence>
<keyword evidence="16" id="KW-1185">Reference proteome</keyword>
<keyword evidence="4" id="KW-0812">Transmembrane</keyword>
<dbReference type="GO" id="GO:0005741">
    <property type="term" value="C:mitochondrial outer membrane"/>
    <property type="evidence" value="ECO:0007669"/>
    <property type="project" value="UniProtKB-SubCell"/>
</dbReference>
<dbReference type="FunFam" id="3.40.50.720:FF:000125">
    <property type="entry name" value="tRNA threonylcarbamoyladenosine dehydratase 2-like"/>
    <property type="match status" value="1"/>
</dbReference>
<dbReference type="InterPro" id="IPR035985">
    <property type="entry name" value="Ubiquitin-activating_enz"/>
</dbReference>
<evidence type="ECO:0000313" key="16">
    <source>
        <dbReference type="Proteomes" id="UP000030104"/>
    </source>
</evidence>
<dbReference type="Gene3D" id="3.60.21.10">
    <property type="match status" value="1"/>
</dbReference>
<sequence>MASPSSKWWQELTDADLDYGFDSDEMDTRYNESDRNTSHENKSEPRDNQNTDDKGVIASMSSWLHRQAGSSHGQLATAAVVSGAAVAGAIFGYQSYKRKEAVHDLKASIPSIDDFHPAEMLTDFGAASKGIQLSKEDERSAALARRAQQGDYDDDLILEQLARNRVFLGDEGLAKLRSSFVVVVGCGGVGSHAAASLARSGVSKIRLIDFDQVTLSSLNRHALATLADVGTPKVQTIRRRLEQIAPWVAFDCRNELYGKAASEDLLGPWSLTHDGEGRRPDFVLDCIDNITSKVELLHYCHSNSLPVISSMGAGCKSDPTRVVVGDISLSTDDPLSRSTRRRLKLLGVSSGVAAVFSTEKPGPGKATLLPLPEDEFTKGQVGELGVLPDFRARILPVLGTMPAVFGYTVANHVICTITGYPLDYNMGAKGREKLYDSILSTLLNLHERMIRQVTGQDTVGLRAPLSKDDIAFAVEEVYRGKSAISGLSNRLALIPWQTPAHGWNIDLSLEKEGQKSIPMEINDMVCMTKEEALHHEKEVLKGGKKVEEVYDETVLQRVNLRRREAEESMASRNSYPQDFESNSADDDFPPTTSHHASYSNQFPQYSRPLIDSARNAWQTRAPEGSQHASSSPADDIKSPGWSQMASAPRFRHMLIFGALSIFAWIGWRMLLSPRLQEQISLNPTSKAGMVGLLGANSYPQFDGFVQIRTLDPDLVPGDLTKVETGESSRKRLIIVGDVHGCKEELVQLLEKVSFNQKGGDHLIFVGDLINKGPDSTGVVDLAREYSASSVRGNHEDRILLLRQKMLKTKTLTTPDDKKYSGFSSRELGERALARSLSDEQVQWLEECPVILNVGQVPGMGQVVVVHAGLVPGIELEKQDPSSVMTMRTIDLDTHVPSPKKKGTNWAETFDKHQSKLNSTLESSAEDPLAKAMTVVYGHDASTSLSIRTFTKGLDSGCVKGGKLTALVIEDGGKQSIAQVSCRDYLKE</sequence>
<evidence type="ECO:0000256" key="5">
    <source>
        <dbReference type="ARBA" id="ARBA00022741"/>
    </source>
</evidence>
<feature type="domain" description="Calcineurin-like phosphoesterase" evidence="13">
    <location>
        <begin position="731"/>
        <end position="902"/>
    </location>
</feature>
<dbReference type="InterPro" id="IPR029052">
    <property type="entry name" value="Metallo-depent_PP-like"/>
</dbReference>
<dbReference type="CDD" id="cd00144">
    <property type="entry name" value="MPP_PPP_family"/>
    <property type="match status" value="1"/>
</dbReference>
<evidence type="ECO:0000256" key="8">
    <source>
        <dbReference type="ARBA" id="ARBA00022989"/>
    </source>
</evidence>
<dbReference type="PhylomeDB" id="A0A0A2KPG1"/>
<comment type="subcellular location">
    <subcellularLocation>
        <location evidence="1">Mitochondrion outer membrane</location>
        <topology evidence="1">Multi-pass membrane protein</topology>
    </subcellularLocation>
</comment>
<dbReference type="GO" id="GO:0061503">
    <property type="term" value="F:tRNA threonylcarbamoyladenosine dehydratase"/>
    <property type="evidence" value="ECO:0007669"/>
    <property type="project" value="TreeGrafter"/>
</dbReference>
<comment type="function">
    <text evidence="11">Catalyzes the ATP-dependent dehydration of threonylcarbamoyladenosine at position 37 (t(6)A37) to form cyclic t(6)A37 (ct(6)A37) in tRNAs that read codons beginning with adenine.</text>
</comment>
<dbReference type="PANTHER" id="PTHR43267">
    <property type="entry name" value="TRNA THREONYLCARBAMOYLADENOSINE DEHYDRATASE"/>
    <property type="match status" value="1"/>
</dbReference>
<feature type="compositionally biased region" description="Basic and acidic residues" evidence="12">
    <location>
        <begin position="26"/>
        <end position="54"/>
    </location>
</feature>
<protein>
    <submittedName>
        <fullName evidence="15">Molybdenum cofactor biosynthesis, MoeB</fullName>
    </submittedName>
</protein>
<comment type="similarity">
    <text evidence="2">Belongs to the HesA/MoeB/ThiF family.</text>
</comment>
<dbReference type="GO" id="GO:0016787">
    <property type="term" value="F:hydrolase activity"/>
    <property type="evidence" value="ECO:0007669"/>
    <property type="project" value="InterPro"/>
</dbReference>
<feature type="region of interest" description="Disordered" evidence="12">
    <location>
        <begin position="618"/>
        <end position="640"/>
    </location>
</feature>
<dbReference type="EMBL" id="JQGA01001176">
    <property type="protein sequence ID" value="KGO68863.1"/>
    <property type="molecule type" value="Genomic_DNA"/>
</dbReference>
<keyword evidence="6" id="KW-1000">Mitochondrion outer membrane</keyword>
<dbReference type="Proteomes" id="UP000030104">
    <property type="component" value="Unassembled WGS sequence"/>
</dbReference>
<feature type="compositionally biased region" description="Polar residues" evidence="12">
    <location>
        <begin position="590"/>
        <end position="600"/>
    </location>
</feature>
<evidence type="ECO:0000256" key="12">
    <source>
        <dbReference type="SAM" id="MobiDB-lite"/>
    </source>
</evidence>
<name>A0A0A2KPG1_PENIT</name>
<keyword evidence="5" id="KW-0547">Nucleotide-binding</keyword>
<dbReference type="Pfam" id="PF00899">
    <property type="entry name" value="ThiF"/>
    <property type="match status" value="1"/>
</dbReference>
<dbReference type="GO" id="GO:0005524">
    <property type="term" value="F:ATP binding"/>
    <property type="evidence" value="ECO:0007669"/>
    <property type="project" value="UniProtKB-KW"/>
</dbReference>
<dbReference type="STRING" id="40296.A0A0A2KPG1"/>
<dbReference type="PANTHER" id="PTHR43267:SF2">
    <property type="entry name" value="TRNA THREONYLCARBAMOYLADENOSINE DEHYDRATASE 1-RELATED"/>
    <property type="match status" value="1"/>
</dbReference>
<dbReference type="SUPFAM" id="SSF56300">
    <property type="entry name" value="Metallo-dependent phosphatases"/>
    <property type="match status" value="1"/>
</dbReference>
<dbReference type="OrthoDB" id="10265862at2759"/>
<evidence type="ECO:0000256" key="11">
    <source>
        <dbReference type="ARBA" id="ARBA00060084"/>
    </source>
</evidence>
<keyword evidence="3" id="KW-0436">Ligase</keyword>
<evidence type="ECO:0000259" key="14">
    <source>
        <dbReference type="Pfam" id="PF00899"/>
    </source>
</evidence>
<evidence type="ECO:0000256" key="9">
    <source>
        <dbReference type="ARBA" id="ARBA00023128"/>
    </source>
</evidence>
<dbReference type="SUPFAM" id="SSF69572">
    <property type="entry name" value="Activating enzymes of the ubiquitin-like proteins"/>
    <property type="match status" value="1"/>
</dbReference>
<evidence type="ECO:0000256" key="4">
    <source>
        <dbReference type="ARBA" id="ARBA00022692"/>
    </source>
</evidence>
<dbReference type="Gene3D" id="3.40.50.720">
    <property type="entry name" value="NAD(P)-binding Rossmann-like Domain"/>
    <property type="match status" value="1"/>
</dbReference>
<feature type="region of interest" description="Disordered" evidence="12">
    <location>
        <begin position="23"/>
        <end position="54"/>
    </location>
</feature>
<dbReference type="InterPro" id="IPR045886">
    <property type="entry name" value="ThiF/MoeB/HesA"/>
</dbReference>